<evidence type="ECO:0000256" key="1">
    <source>
        <dbReference type="ARBA" id="ARBA00006174"/>
    </source>
</evidence>
<accession>Q07V35</accession>
<dbReference type="eggNOG" id="COG2079">
    <property type="taxonomic scope" value="Bacteria"/>
</dbReference>
<dbReference type="SUPFAM" id="SSF103378">
    <property type="entry name" value="2-methylcitrate dehydratase PrpD"/>
    <property type="match status" value="1"/>
</dbReference>
<dbReference type="InterPro" id="IPR045337">
    <property type="entry name" value="MmgE_PrpD_C"/>
</dbReference>
<dbReference type="STRING" id="316055.RPE_0240"/>
<dbReference type="InterPro" id="IPR042188">
    <property type="entry name" value="MmgE/PrpD_sf_2"/>
</dbReference>
<sequence length="455" mass="48009">MADETATLAAYVAALRYDDIPAEVRTRAKLLTLDFLGSTIRARRDAESTPALLKMLRALALDGPGGSTVFGDDRGWTPAVAALLNGALGHSLDFDDTHADSSLHPSAPVVPAAFAIGEMTGSSGREVLTAIVAGYEVCCRLGNALDPTSHYARGFHPTATAGTFGAAAAAAKLFKLPAERIVAAFGVSGSQAAGSLQFLLNGAWNKRYQVGAAAMNGVIAATLANQDFVGATQSIEGIHGLLVGYTDTPHHDKAVAGLGEIFETMKIGVKPYPSCRYTHAAIDALIAMRREHNLTPDQIKRVEIGLHRNGITLTGDAATKRHPTSIVGGQFSMYFTGALALEQGSFGWDDYARLGDPAINALADKFDVVQDGRLEGKTHPFGGRVSITTHDGAHERISADPSGEPSSFPSAEAMAQKFRLLARPVLNGGADRFADAILALESFDRVETATRLGWQ</sequence>
<evidence type="ECO:0000259" key="2">
    <source>
        <dbReference type="Pfam" id="PF03972"/>
    </source>
</evidence>
<dbReference type="Gene3D" id="3.30.1330.120">
    <property type="entry name" value="2-methylcitrate dehydratase PrpD"/>
    <property type="match status" value="1"/>
</dbReference>
<gene>
    <name evidence="4" type="ordered locus">RPE_0240</name>
</gene>
<dbReference type="AlphaFoldDB" id="Q07V35"/>
<dbReference type="Pfam" id="PF19305">
    <property type="entry name" value="MmgE_PrpD_C"/>
    <property type="match status" value="1"/>
</dbReference>
<name>Q07V35_RHOP5</name>
<dbReference type="InterPro" id="IPR005656">
    <property type="entry name" value="MmgE_PrpD"/>
</dbReference>
<feature type="domain" description="MmgE/PrpD N-terminal" evidence="2">
    <location>
        <begin position="7"/>
        <end position="248"/>
    </location>
</feature>
<dbReference type="Gene3D" id="1.10.4100.10">
    <property type="entry name" value="2-methylcitrate dehydratase PrpD"/>
    <property type="match status" value="1"/>
</dbReference>
<organism evidence="4">
    <name type="scientific">Rhodopseudomonas palustris (strain BisA53)</name>
    <dbReference type="NCBI Taxonomy" id="316055"/>
    <lineage>
        <taxon>Bacteria</taxon>
        <taxon>Pseudomonadati</taxon>
        <taxon>Pseudomonadota</taxon>
        <taxon>Alphaproteobacteria</taxon>
        <taxon>Hyphomicrobiales</taxon>
        <taxon>Nitrobacteraceae</taxon>
        <taxon>Rhodopseudomonas</taxon>
    </lineage>
</organism>
<comment type="similarity">
    <text evidence="1">Belongs to the PrpD family.</text>
</comment>
<dbReference type="GO" id="GO:0016829">
    <property type="term" value="F:lyase activity"/>
    <property type="evidence" value="ECO:0007669"/>
    <property type="project" value="InterPro"/>
</dbReference>
<protein>
    <submittedName>
        <fullName evidence="4">MmgE/PrpD family protein</fullName>
    </submittedName>
</protein>
<dbReference type="InterPro" id="IPR045336">
    <property type="entry name" value="MmgE_PrpD_N"/>
</dbReference>
<evidence type="ECO:0000259" key="3">
    <source>
        <dbReference type="Pfam" id="PF19305"/>
    </source>
</evidence>
<dbReference type="OrthoDB" id="5415580at2"/>
<dbReference type="Pfam" id="PF03972">
    <property type="entry name" value="MmgE_PrpD_N"/>
    <property type="match status" value="1"/>
</dbReference>
<dbReference type="PANTHER" id="PTHR16943">
    <property type="entry name" value="2-METHYLCITRATE DEHYDRATASE-RELATED"/>
    <property type="match status" value="1"/>
</dbReference>
<dbReference type="EMBL" id="CP000463">
    <property type="protein sequence ID" value="ABJ04199.1"/>
    <property type="molecule type" value="Genomic_DNA"/>
</dbReference>
<dbReference type="KEGG" id="rpe:RPE_0240"/>
<proteinExistence type="inferred from homology"/>
<feature type="domain" description="MmgE/PrpD C-terminal" evidence="3">
    <location>
        <begin position="272"/>
        <end position="439"/>
    </location>
</feature>
<evidence type="ECO:0000313" key="4">
    <source>
        <dbReference type="EMBL" id="ABJ04199.1"/>
    </source>
</evidence>
<reference evidence="4" key="1">
    <citation type="submission" date="2006-09" db="EMBL/GenBank/DDBJ databases">
        <title>Complete sequence of Rhodopseudomonas palustris BisA53.</title>
        <authorList>
            <consortium name="US DOE Joint Genome Institute"/>
            <person name="Copeland A."/>
            <person name="Lucas S."/>
            <person name="Lapidus A."/>
            <person name="Barry K."/>
            <person name="Detter J.C."/>
            <person name="Glavina del Rio T."/>
            <person name="Hammon N."/>
            <person name="Israni S."/>
            <person name="Dalin E."/>
            <person name="Tice H."/>
            <person name="Pitluck S."/>
            <person name="Chain P."/>
            <person name="Malfatti S."/>
            <person name="Shin M."/>
            <person name="Vergez L."/>
            <person name="Schmutz J."/>
            <person name="Larimer F."/>
            <person name="Land M."/>
            <person name="Hauser L."/>
            <person name="Pelletier D.A."/>
            <person name="Kyrpides N."/>
            <person name="Kim E."/>
            <person name="Harwood C.S."/>
            <person name="Oda Y."/>
            <person name="Richardson P."/>
        </authorList>
    </citation>
    <scope>NUCLEOTIDE SEQUENCE [LARGE SCALE GENOMIC DNA]</scope>
    <source>
        <strain evidence="4">BisA53</strain>
    </source>
</reference>
<dbReference type="PANTHER" id="PTHR16943:SF8">
    <property type="entry name" value="2-METHYLCITRATE DEHYDRATASE"/>
    <property type="match status" value="1"/>
</dbReference>
<dbReference type="InterPro" id="IPR036148">
    <property type="entry name" value="MmgE/PrpD_sf"/>
</dbReference>
<dbReference type="InterPro" id="IPR042183">
    <property type="entry name" value="MmgE/PrpD_sf_1"/>
</dbReference>
<dbReference type="HOGENOM" id="CLU_026574_2_2_5"/>